<reference evidence="2 3" key="1">
    <citation type="submission" date="2020-04" db="EMBL/GenBank/DDBJ databases">
        <title>Description of novel Gluconacetobacter.</title>
        <authorList>
            <person name="Sombolestani A."/>
        </authorList>
    </citation>
    <scope>NUCLEOTIDE SEQUENCE [LARGE SCALE GENOMIC DNA]</scope>
    <source>
        <strain evidence="2 3">LMG 27725</strain>
    </source>
</reference>
<proteinExistence type="predicted"/>
<dbReference type="RefSeq" id="WP_182967135.1">
    <property type="nucleotide sequence ID" value="NZ_BAABGC010000073.1"/>
</dbReference>
<sequence>MTSIAHPDDDKTPYLQKYDDIVQTFLTRDNGRWRSKMWRELGEYQAHVLEYAIRREKSLTGSDIDNASHANVFAIGLSATINHVAGVVFARERRERKHDWYWSPVMLRNALSSPRDSQARHVRSDIRRAIGLDPDNDPVEAALLYQAQQNDRAKTVSYDGSYTAHDAKKDKKRRQDARNYAMTQALSKSATVEIRLTPFAMTFTLPGEFHGCSHLKDAEDEINRRFNNIKQTCVRRGIPLLGTYALEQHMDETPHLHLVLYTFPGQAQTLNAIIRRQFPDNPLAEMEPVESLDGWLDYILKTVDEPFRKRVGFIGMAKGIKGRWDKCYAGEIVPGIDPRKLTLLHRLMQSKQRLEDWLFLMRGFRDEEYNASLDQRINKELGIQDGIVVEDVNVDADDDDDMLQQVDEALSSIKPEPVPEQDDEDDKDDDSKHDDSEQVITVIPGVGNLTVRHDESQVIANLGVDKGTWTVPGAVSVEHRYIDNMVIIKNEKGQDIFYTTAYGRISVNLDVSFNTVHLRAFRDKELASLTVWNIRTKNSKLTENEERNENERKRVNILDKKERAREQVPEQVDDPIIIPETPSQDTPTEVIQEPIQTQSPPQEKKPRFRRPNRRKVIIRSESEMQIILNKSKSEPEVAVMDSIALENDAIIKMGKIIYGGLNGRISHGQRATLKAMVNDLTEYLGHDCKNMTLVEMAQALNRVKNDPDIHWLL</sequence>
<dbReference type="AlphaFoldDB" id="A0A7W4JEW3"/>
<organism evidence="2 3">
    <name type="scientific">Gluconacetobacter tumulicola</name>
    <dbReference type="NCBI Taxonomy" id="1017177"/>
    <lineage>
        <taxon>Bacteria</taxon>
        <taxon>Pseudomonadati</taxon>
        <taxon>Pseudomonadota</taxon>
        <taxon>Alphaproteobacteria</taxon>
        <taxon>Acetobacterales</taxon>
        <taxon>Acetobacteraceae</taxon>
        <taxon>Gluconacetobacter</taxon>
    </lineage>
</organism>
<feature type="compositionally biased region" description="Acidic residues" evidence="1">
    <location>
        <begin position="419"/>
        <end position="428"/>
    </location>
</feature>
<name>A0A7W4JEW3_9PROT</name>
<dbReference type="EMBL" id="JABEQL010000015">
    <property type="protein sequence ID" value="MBB2179913.1"/>
    <property type="molecule type" value="Genomic_DNA"/>
</dbReference>
<feature type="compositionally biased region" description="Basic and acidic residues" evidence="1">
    <location>
        <begin position="542"/>
        <end position="568"/>
    </location>
</feature>
<keyword evidence="3" id="KW-1185">Reference proteome</keyword>
<feature type="region of interest" description="Disordered" evidence="1">
    <location>
        <begin position="409"/>
        <end position="438"/>
    </location>
</feature>
<evidence type="ECO:0000313" key="3">
    <source>
        <dbReference type="Proteomes" id="UP000525623"/>
    </source>
</evidence>
<feature type="compositionally biased region" description="Polar residues" evidence="1">
    <location>
        <begin position="581"/>
        <end position="601"/>
    </location>
</feature>
<protein>
    <recommendedName>
        <fullName evidence="4">Replication protein</fullName>
    </recommendedName>
</protein>
<feature type="region of interest" description="Disordered" evidence="1">
    <location>
        <begin position="542"/>
        <end position="611"/>
    </location>
</feature>
<evidence type="ECO:0000256" key="1">
    <source>
        <dbReference type="SAM" id="MobiDB-lite"/>
    </source>
</evidence>
<dbReference type="Proteomes" id="UP000525623">
    <property type="component" value="Unassembled WGS sequence"/>
</dbReference>
<comment type="caution">
    <text evidence="2">The sequence shown here is derived from an EMBL/GenBank/DDBJ whole genome shotgun (WGS) entry which is preliminary data.</text>
</comment>
<evidence type="ECO:0000313" key="2">
    <source>
        <dbReference type="EMBL" id="MBB2179913.1"/>
    </source>
</evidence>
<accession>A0A7W4JEW3</accession>
<evidence type="ECO:0008006" key="4">
    <source>
        <dbReference type="Google" id="ProtNLM"/>
    </source>
</evidence>
<gene>
    <name evidence="2" type="ORF">HLH29_12140</name>
</gene>